<accession>A0A6G1E1L5</accession>
<keyword evidence="4" id="KW-1185">Reference proteome</keyword>
<protein>
    <submittedName>
        <fullName evidence="3">Uncharacterized protein</fullName>
    </submittedName>
</protein>
<reference evidence="3 4" key="1">
    <citation type="submission" date="2019-11" db="EMBL/GenBank/DDBJ databases">
        <title>Whole genome sequence of Oryza granulata.</title>
        <authorList>
            <person name="Li W."/>
        </authorList>
    </citation>
    <scope>NUCLEOTIDE SEQUENCE [LARGE SCALE GENOMIC DNA]</scope>
    <source>
        <strain evidence="4">cv. Menghai</strain>
        <tissue evidence="3">Leaf</tissue>
    </source>
</reference>
<dbReference type="InterPro" id="IPR053781">
    <property type="entry name" value="F-box_AtFBL13-like"/>
</dbReference>
<dbReference type="CDD" id="cd22160">
    <property type="entry name" value="F-box_AtFBL13-like"/>
    <property type="match status" value="1"/>
</dbReference>
<organism evidence="3 4">
    <name type="scientific">Oryza meyeriana var. granulata</name>
    <dbReference type="NCBI Taxonomy" id="110450"/>
    <lineage>
        <taxon>Eukaryota</taxon>
        <taxon>Viridiplantae</taxon>
        <taxon>Streptophyta</taxon>
        <taxon>Embryophyta</taxon>
        <taxon>Tracheophyta</taxon>
        <taxon>Spermatophyta</taxon>
        <taxon>Magnoliopsida</taxon>
        <taxon>Liliopsida</taxon>
        <taxon>Poales</taxon>
        <taxon>Poaceae</taxon>
        <taxon>BOP clade</taxon>
        <taxon>Oryzoideae</taxon>
        <taxon>Oryzeae</taxon>
        <taxon>Oryzinae</taxon>
        <taxon>Oryza</taxon>
        <taxon>Oryza meyeriana</taxon>
    </lineage>
</organism>
<dbReference type="InterPro" id="IPR055411">
    <property type="entry name" value="LRR_FXL15/At3g58940/PEG3-like"/>
</dbReference>
<feature type="domain" description="F-box/LRR-repeat protein 15/At3g58940/PEG3-like LRR" evidence="2">
    <location>
        <begin position="93"/>
        <end position="161"/>
    </location>
</feature>
<evidence type="ECO:0000259" key="1">
    <source>
        <dbReference type="Pfam" id="PF00646"/>
    </source>
</evidence>
<dbReference type="AlphaFoldDB" id="A0A6G1E1L5"/>
<dbReference type="PANTHER" id="PTHR32141">
    <property type="match status" value="1"/>
</dbReference>
<evidence type="ECO:0000313" key="3">
    <source>
        <dbReference type="EMBL" id="KAF0917823.1"/>
    </source>
</evidence>
<dbReference type="Pfam" id="PF24758">
    <property type="entry name" value="LRR_At5g56370"/>
    <property type="match status" value="1"/>
</dbReference>
<proteinExistence type="predicted"/>
<dbReference type="InterPro" id="IPR001810">
    <property type="entry name" value="F-box_dom"/>
</dbReference>
<sequence>MDQRELIGVGFFLYCKTIFPPPLTRPTPSAAAGDDPDQIRRLPDCLLITILSLLPLDAAARTAALSRRWRSLWLSAPLRLLDSSLGDTSRSSSSSRTAGAASFPHLHELTLRYAFASSLTLHGLLAGYPALASLSLDHVFGCRSLCVRSRTLHSLTVSVSLRRREEVGEEL</sequence>
<evidence type="ECO:0000313" key="4">
    <source>
        <dbReference type="Proteomes" id="UP000479710"/>
    </source>
</evidence>
<dbReference type="Gene3D" id="1.20.1280.50">
    <property type="match status" value="1"/>
</dbReference>
<dbReference type="Proteomes" id="UP000479710">
    <property type="component" value="Unassembled WGS sequence"/>
</dbReference>
<gene>
    <name evidence="3" type="ORF">E2562_021492</name>
</gene>
<dbReference type="EMBL" id="SPHZ02000005">
    <property type="protein sequence ID" value="KAF0917823.1"/>
    <property type="molecule type" value="Genomic_DNA"/>
</dbReference>
<dbReference type="PANTHER" id="PTHR32141:SF136">
    <property type="entry name" value="OS07G0287000 PROTEIN"/>
    <property type="match status" value="1"/>
</dbReference>
<dbReference type="OrthoDB" id="689410at2759"/>
<evidence type="ECO:0000259" key="2">
    <source>
        <dbReference type="Pfam" id="PF24758"/>
    </source>
</evidence>
<feature type="domain" description="F-box" evidence="1">
    <location>
        <begin position="40"/>
        <end position="78"/>
    </location>
</feature>
<comment type="caution">
    <text evidence="3">The sequence shown here is derived from an EMBL/GenBank/DDBJ whole genome shotgun (WGS) entry which is preliminary data.</text>
</comment>
<name>A0A6G1E1L5_9ORYZ</name>
<dbReference type="Pfam" id="PF00646">
    <property type="entry name" value="F-box"/>
    <property type="match status" value="1"/>
</dbReference>
<dbReference type="SUPFAM" id="SSF81383">
    <property type="entry name" value="F-box domain"/>
    <property type="match status" value="1"/>
</dbReference>
<dbReference type="InterPro" id="IPR036047">
    <property type="entry name" value="F-box-like_dom_sf"/>
</dbReference>
<dbReference type="InterPro" id="IPR055302">
    <property type="entry name" value="F-box_dom-containing"/>
</dbReference>